<dbReference type="OrthoDB" id="10067624at2759"/>
<keyword evidence="3" id="KW-0496">Mitochondrion</keyword>
<evidence type="ECO:0000256" key="4">
    <source>
        <dbReference type="SAM" id="Coils"/>
    </source>
</evidence>
<proteinExistence type="predicted"/>
<keyword evidence="2 4" id="KW-0175">Coiled coil</keyword>
<sequence length="243" mass="28963">MFFFCFFFRVIFWNVALIIDDYSIIFGYRVSQMTKTYYDIEAVTKLLDEKERDLELAATIGKQLLEKDQQLEEKIEFLEQELVKTNDMSFIDSEQDVILEESSAEYMKASNNEHIFTSKRINEINFETLNEYKRKIEYLEEENDQLRNKADYFEKETADLEFKESSLITNCFKEIEESQEALRHTQNELKNKTNECFNQQEEINSLFGQFGECNMAQHLELHQLFKSANHVQNLCKTHCALKH</sequence>
<keyword evidence="7" id="KW-1185">Reference proteome</keyword>
<evidence type="ECO:0000256" key="2">
    <source>
        <dbReference type="ARBA" id="ARBA00023054"/>
    </source>
</evidence>
<dbReference type="GO" id="GO:0031410">
    <property type="term" value="C:cytoplasmic vesicle"/>
    <property type="evidence" value="ECO:0007669"/>
    <property type="project" value="TreeGrafter"/>
</dbReference>
<accession>A0A3M7T759</accession>
<dbReference type="InterPro" id="IPR051946">
    <property type="entry name" value="Intracell_Traff-Reg"/>
</dbReference>
<feature type="domain" description="HAP1 N-terminal" evidence="5">
    <location>
        <begin position="20"/>
        <end position="237"/>
    </location>
</feature>
<dbReference type="InterPro" id="IPR006933">
    <property type="entry name" value="HAP1_N"/>
</dbReference>
<dbReference type="STRING" id="10195.A0A3M7T759"/>
<dbReference type="EMBL" id="REGN01000179">
    <property type="protein sequence ID" value="RNA43759.1"/>
    <property type="molecule type" value="Genomic_DNA"/>
</dbReference>
<comment type="caution">
    <text evidence="6">The sequence shown here is derived from an EMBL/GenBank/DDBJ whole genome shotgun (WGS) entry which is preliminary data.</text>
</comment>
<dbReference type="GO" id="GO:0048311">
    <property type="term" value="P:mitochondrion distribution"/>
    <property type="evidence" value="ECO:0007669"/>
    <property type="project" value="TreeGrafter"/>
</dbReference>
<dbReference type="SMART" id="SM01424">
    <property type="entry name" value="HAP1_N"/>
    <property type="match status" value="1"/>
</dbReference>
<evidence type="ECO:0000256" key="3">
    <source>
        <dbReference type="ARBA" id="ARBA00023128"/>
    </source>
</evidence>
<feature type="coiled-coil region" evidence="4">
    <location>
        <begin position="61"/>
        <end position="88"/>
    </location>
</feature>
<name>A0A3M7T759_BRAPC</name>
<evidence type="ECO:0000256" key="1">
    <source>
        <dbReference type="ARBA" id="ARBA00004173"/>
    </source>
</evidence>
<dbReference type="AlphaFoldDB" id="A0A3M7T759"/>
<comment type="subcellular location">
    <subcellularLocation>
        <location evidence="1">Mitochondrion</location>
    </subcellularLocation>
</comment>
<dbReference type="GO" id="GO:0047496">
    <property type="term" value="P:vesicle transport along microtubule"/>
    <property type="evidence" value="ECO:0007669"/>
    <property type="project" value="TreeGrafter"/>
</dbReference>
<dbReference type="Pfam" id="PF04849">
    <property type="entry name" value="HAP1_N"/>
    <property type="match status" value="1"/>
</dbReference>
<dbReference type="GO" id="GO:0006605">
    <property type="term" value="P:protein targeting"/>
    <property type="evidence" value="ECO:0007669"/>
    <property type="project" value="TreeGrafter"/>
</dbReference>
<evidence type="ECO:0000259" key="5">
    <source>
        <dbReference type="SMART" id="SM01424"/>
    </source>
</evidence>
<reference evidence="6 7" key="1">
    <citation type="journal article" date="2018" name="Sci. Rep.">
        <title>Genomic signatures of local adaptation to the degree of environmental predictability in rotifers.</title>
        <authorList>
            <person name="Franch-Gras L."/>
            <person name="Hahn C."/>
            <person name="Garcia-Roger E.M."/>
            <person name="Carmona M.J."/>
            <person name="Serra M."/>
            <person name="Gomez A."/>
        </authorList>
    </citation>
    <scope>NUCLEOTIDE SEQUENCE [LARGE SCALE GENOMIC DNA]</scope>
    <source>
        <strain evidence="6">HYR1</strain>
    </source>
</reference>
<dbReference type="Proteomes" id="UP000276133">
    <property type="component" value="Unassembled WGS sequence"/>
</dbReference>
<evidence type="ECO:0000313" key="6">
    <source>
        <dbReference type="EMBL" id="RNA43759.1"/>
    </source>
</evidence>
<gene>
    <name evidence="6" type="ORF">BpHYR1_043463</name>
</gene>
<dbReference type="GO" id="GO:0005739">
    <property type="term" value="C:mitochondrion"/>
    <property type="evidence" value="ECO:0007669"/>
    <property type="project" value="UniProtKB-SubCell"/>
</dbReference>
<dbReference type="PANTHER" id="PTHR15751:SF12">
    <property type="entry name" value="TRAFFICKING KINESIN-BINDING PROTEIN MILT"/>
    <property type="match status" value="1"/>
</dbReference>
<protein>
    <submittedName>
        <fullName evidence="6">Trafficking kinesin-binding 1 isoform X1</fullName>
    </submittedName>
</protein>
<feature type="coiled-coil region" evidence="4">
    <location>
        <begin position="129"/>
        <end position="202"/>
    </location>
</feature>
<evidence type="ECO:0000313" key="7">
    <source>
        <dbReference type="Proteomes" id="UP000276133"/>
    </source>
</evidence>
<dbReference type="GO" id="GO:0017022">
    <property type="term" value="F:myosin binding"/>
    <property type="evidence" value="ECO:0007669"/>
    <property type="project" value="TreeGrafter"/>
</dbReference>
<dbReference type="PANTHER" id="PTHR15751">
    <property type="entry name" value="TRAFFICKING KINESIN-BINDING PROTEIN"/>
    <property type="match status" value="1"/>
</dbReference>
<organism evidence="6 7">
    <name type="scientific">Brachionus plicatilis</name>
    <name type="common">Marine rotifer</name>
    <name type="synonym">Brachionus muelleri</name>
    <dbReference type="NCBI Taxonomy" id="10195"/>
    <lineage>
        <taxon>Eukaryota</taxon>
        <taxon>Metazoa</taxon>
        <taxon>Spiralia</taxon>
        <taxon>Gnathifera</taxon>
        <taxon>Rotifera</taxon>
        <taxon>Eurotatoria</taxon>
        <taxon>Monogononta</taxon>
        <taxon>Pseudotrocha</taxon>
        <taxon>Ploima</taxon>
        <taxon>Brachionidae</taxon>
        <taxon>Brachionus</taxon>
    </lineage>
</organism>